<proteinExistence type="predicted"/>
<dbReference type="RefSeq" id="WP_322185375.1">
    <property type="nucleotide sequence ID" value="NZ_JAXLPB010000001.1"/>
</dbReference>
<reference evidence="1 2" key="1">
    <citation type="submission" date="2023-12" db="EMBL/GenBank/DDBJ databases">
        <title>Description of Novel Strain Fulvimarina sp. 2208YS6-2-32 isolated from Uroteuthis (Photololigo) edulis.</title>
        <authorList>
            <person name="Park J.-S."/>
        </authorList>
    </citation>
    <scope>NUCLEOTIDE SEQUENCE [LARGE SCALE GENOMIC DNA]</scope>
    <source>
        <strain evidence="1 2">2208YS6-2-32</strain>
    </source>
</reference>
<name>A0ABU5HY78_9HYPH</name>
<keyword evidence="2" id="KW-1185">Reference proteome</keyword>
<accession>A0ABU5HY78</accession>
<dbReference type="GO" id="GO:0016740">
    <property type="term" value="F:transferase activity"/>
    <property type="evidence" value="ECO:0007669"/>
    <property type="project" value="UniProtKB-KW"/>
</dbReference>
<comment type="caution">
    <text evidence="1">The sequence shown here is derived from an EMBL/GenBank/DDBJ whole genome shotgun (WGS) entry which is preliminary data.</text>
</comment>
<organism evidence="1 2">
    <name type="scientific">Fulvimarina uroteuthidis</name>
    <dbReference type="NCBI Taxonomy" id="3098149"/>
    <lineage>
        <taxon>Bacteria</taxon>
        <taxon>Pseudomonadati</taxon>
        <taxon>Pseudomonadota</taxon>
        <taxon>Alphaproteobacteria</taxon>
        <taxon>Hyphomicrobiales</taxon>
        <taxon>Aurantimonadaceae</taxon>
        <taxon>Fulvimarina</taxon>
    </lineage>
</organism>
<dbReference type="Proteomes" id="UP001294412">
    <property type="component" value="Unassembled WGS sequence"/>
</dbReference>
<protein>
    <submittedName>
        <fullName evidence="1">Glycosyl transferase family 2</fullName>
    </submittedName>
</protein>
<dbReference type="EMBL" id="JAXLPB010000001">
    <property type="protein sequence ID" value="MDY8107921.1"/>
    <property type="molecule type" value="Genomic_DNA"/>
</dbReference>
<evidence type="ECO:0000313" key="1">
    <source>
        <dbReference type="EMBL" id="MDY8107921.1"/>
    </source>
</evidence>
<keyword evidence="1" id="KW-0808">Transferase</keyword>
<evidence type="ECO:0000313" key="2">
    <source>
        <dbReference type="Proteomes" id="UP001294412"/>
    </source>
</evidence>
<gene>
    <name evidence="1" type="ORF">U0C82_01995</name>
</gene>
<sequence>MLSVYIDSGPDDRHLALTLSALVSGSVEGVVRNVTVVDRGMSAEAHAVCDHCGCRVLAPSGLEAALGNDRSDWVLWVETGSRLLEGWTSEVIEHIGAGNGPRGGPQAARFRSAARDRIGFLARLAEKRTALTDGLLLKTSQAIGLVRQRGAAPLAELAAGLAAKRLRAEIRPRRAAD</sequence>